<evidence type="ECO:0000313" key="1">
    <source>
        <dbReference type="EMBL" id="KMQ69071.1"/>
    </source>
</evidence>
<gene>
    <name evidence="1" type="ORF">ACM44_14530</name>
</gene>
<protein>
    <submittedName>
        <fullName evidence="1">Uncharacterized protein</fullName>
    </submittedName>
</protein>
<dbReference type="Proteomes" id="UP000035900">
    <property type="component" value="Unassembled WGS sequence"/>
</dbReference>
<dbReference type="PATRIC" id="fig|1304281.5.peg.3165"/>
<accession>A0A0J7IT85</accession>
<proteinExistence type="predicted"/>
<dbReference type="AlphaFoldDB" id="A0A0J7IT85"/>
<evidence type="ECO:0000313" key="2">
    <source>
        <dbReference type="Proteomes" id="UP000035900"/>
    </source>
</evidence>
<sequence>FADLYFNAFSCFMVGDEWGLTGRWVGASVPYRFADCKFRYCYPPHIGGIERLSHQRLGCGFREWKRIGE</sequence>
<name>A0A0J7IT85_9FLAO</name>
<feature type="non-terminal residue" evidence="1">
    <location>
        <position position="1"/>
    </location>
</feature>
<keyword evidence="2" id="KW-1185">Reference proteome</keyword>
<comment type="caution">
    <text evidence="1">The sequence shown here is derived from an EMBL/GenBank/DDBJ whole genome shotgun (WGS) entry which is preliminary data.</text>
</comment>
<dbReference type="EMBL" id="LFNG01000046">
    <property type="protein sequence ID" value="KMQ69071.1"/>
    <property type="molecule type" value="Genomic_DNA"/>
</dbReference>
<reference evidence="1 2" key="1">
    <citation type="journal article" date="2004" name="Int. J. Syst. Evol. Microbiol.">
        <title>Kaistella koreensis gen. nov., sp. nov., a novel member of the Chryseobacterium-Bergeyella-Riemerella branch.</title>
        <authorList>
            <person name="Kim M.K."/>
            <person name="Im W.T."/>
            <person name="Shin Y.K."/>
            <person name="Lim J.H."/>
            <person name="Kim S.H."/>
            <person name="Lee B.C."/>
            <person name="Park M.Y."/>
            <person name="Lee K.Y."/>
            <person name="Lee S.T."/>
        </authorList>
    </citation>
    <scope>NUCLEOTIDE SEQUENCE [LARGE SCALE GENOMIC DNA]</scope>
    <source>
        <strain evidence="1 2">CCUG 49689</strain>
    </source>
</reference>
<organism evidence="1 2">
    <name type="scientific">Chryseobacterium koreense CCUG 49689</name>
    <dbReference type="NCBI Taxonomy" id="1304281"/>
    <lineage>
        <taxon>Bacteria</taxon>
        <taxon>Pseudomonadati</taxon>
        <taxon>Bacteroidota</taxon>
        <taxon>Flavobacteriia</taxon>
        <taxon>Flavobacteriales</taxon>
        <taxon>Weeksellaceae</taxon>
        <taxon>Chryseobacterium group</taxon>
        <taxon>Chryseobacterium</taxon>
    </lineage>
</organism>